<dbReference type="EMBL" id="JADGJD010000041">
    <property type="protein sequence ID" value="KAJ3056219.1"/>
    <property type="molecule type" value="Genomic_DNA"/>
</dbReference>
<comment type="pathway">
    <text evidence="3">Protein modification; protein glycosylation.</text>
</comment>
<name>A0AAD5SLF0_9FUNG</name>
<keyword evidence="7" id="KW-0328">Glycosyltransferase</keyword>
<evidence type="ECO:0000256" key="19">
    <source>
        <dbReference type="SAM" id="Phobius"/>
    </source>
</evidence>
<evidence type="ECO:0000256" key="3">
    <source>
        <dbReference type="ARBA" id="ARBA00004922"/>
    </source>
</evidence>
<feature type="transmembrane region" description="Helical" evidence="19">
    <location>
        <begin position="111"/>
        <end position="130"/>
    </location>
</feature>
<evidence type="ECO:0000256" key="12">
    <source>
        <dbReference type="ARBA" id="ARBA00022842"/>
    </source>
</evidence>
<evidence type="ECO:0000256" key="5">
    <source>
        <dbReference type="ARBA" id="ARBA00013225"/>
    </source>
</evidence>
<keyword evidence="14 19" id="KW-0472">Membrane</keyword>
<comment type="similarity">
    <text evidence="4">Belongs to the glycosyltransferase 4 family.</text>
</comment>
<evidence type="ECO:0000256" key="17">
    <source>
        <dbReference type="ARBA" id="ARBA00044717"/>
    </source>
</evidence>
<keyword evidence="9 19" id="KW-0812">Transmembrane</keyword>
<accession>A0AAD5SLF0</accession>
<evidence type="ECO:0000256" key="13">
    <source>
        <dbReference type="ARBA" id="ARBA00022989"/>
    </source>
</evidence>
<keyword evidence="10" id="KW-0479">Metal-binding</keyword>
<organism evidence="20 21">
    <name type="scientific">Rhizophlyctis rosea</name>
    <dbReference type="NCBI Taxonomy" id="64517"/>
    <lineage>
        <taxon>Eukaryota</taxon>
        <taxon>Fungi</taxon>
        <taxon>Fungi incertae sedis</taxon>
        <taxon>Chytridiomycota</taxon>
        <taxon>Chytridiomycota incertae sedis</taxon>
        <taxon>Chytridiomycetes</taxon>
        <taxon>Rhizophlyctidales</taxon>
        <taxon>Rhizophlyctidaceae</taxon>
        <taxon>Rhizophlyctis</taxon>
    </lineage>
</organism>
<evidence type="ECO:0000313" key="21">
    <source>
        <dbReference type="Proteomes" id="UP001212841"/>
    </source>
</evidence>
<evidence type="ECO:0000256" key="8">
    <source>
        <dbReference type="ARBA" id="ARBA00022679"/>
    </source>
</evidence>
<evidence type="ECO:0000256" key="9">
    <source>
        <dbReference type="ARBA" id="ARBA00022692"/>
    </source>
</evidence>
<comment type="cofactor">
    <cofactor evidence="1">
        <name>Mg(2+)</name>
        <dbReference type="ChEBI" id="CHEBI:18420"/>
    </cofactor>
</comment>
<dbReference type="PANTHER" id="PTHR10571">
    <property type="entry name" value="UDP-N-ACETYLGLUCOSAMINE--DOLICHYL-PHOSPHATE N-ACETYLGLUCOSAMINEPHOSPHOTRANSFERASE"/>
    <property type="match status" value="1"/>
</dbReference>
<evidence type="ECO:0000256" key="7">
    <source>
        <dbReference type="ARBA" id="ARBA00022676"/>
    </source>
</evidence>
<feature type="transmembrane region" description="Helical" evidence="19">
    <location>
        <begin position="142"/>
        <end position="159"/>
    </location>
</feature>
<protein>
    <recommendedName>
        <fullName evidence="6">UDP-N-acetylglucosamine--dolichyl-phosphate N-acetylglucosaminephosphotransferase</fullName>
        <ecNumber evidence="5">2.7.8.15</ecNumber>
    </recommendedName>
    <alternativeName>
        <fullName evidence="15">GlcNAc-1-P transferase</fullName>
    </alternativeName>
    <alternativeName>
        <fullName evidence="16">N-acetylglucosamine-1-phosphate transferase</fullName>
    </alternativeName>
</protein>
<evidence type="ECO:0000256" key="6">
    <source>
        <dbReference type="ARBA" id="ARBA00017659"/>
    </source>
</evidence>
<dbReference type="CDD" id="cd06855">
    <property type="entry name" value="GT_GPT_euk"/>
    <property type="match status" value="1"/>
</dbReference>
<feature type="transmembrane region" description="Helical" evidence="19">
    <location>
        <begin position="239"/>
        <end position="258"/>
    </location>
</feature>
<evidence type="ECO:0000313" key="20">
    <source>
        <dbReference type="EMBL" id="KAJ3056219.1"/>
    </source>
</evidence>
<keyword evidence="12" id="KW-0460">Magnesium</keyword>
<comment type="caution">
    <text evidence="20">The sequence shown here is derived from an EMBL/GenBank/DDBJ whole genome shotgun (WGS) entry which is preliminary data.</text>
</comment>
<dbReference type="GO" id="GO:0046872">
    <property type="term" value="F:metal ion binding"/>
    <property type="evidence" value="ECO:0007669"/>
    <property type="project" value="UniProtKB-KW"/>
</dbReference>
<comment type="function">
    <text evidence="17">UDP-N-acetylglucosamine--dolichyl-phosphate N-acetylglucosaminephosphotransferase that operates in the biosynthetic pathway of dolichol-linked oligosaccharides, the glycan precursors employed in protein asparagine (N)-glycosylation. The assembly of dolichol-linked oligosaccharides begins on the cytosolic side of the endoplasmic reticulum membrane and finishes in its lumen. The sequential addition of sugars to dolichol pyrophosphate produces dolichol-linked oligosaccharides containing fourteen sugars, including two GlcNAcs, nine mannoses and three glucoses. Once assembled, the oligosaccharide is transferred from the lipid to nascent proteins by oligosaccharyltransferases. Catalyzes the initial step of dolichol-linked oligosaccharide biosynthesis, transfering GlcNAc-1-P from cytosolic UDP-GlcNAc onto the carrier lipid dolichyl phosphate (P-dolichol), yielding GlcNAc-P-P-dolichol embedded in the cytoplasmic leaflet of the endoplasmic reticulum membrane.</text>
</comment>
<evidence type="ECO:0000256" key="18">
    <source>
        <dbReference type="ARBA" id="ARBA00045078"/>
    </source>
</evidence>
<dbReference type="Proteomes" id="UP001212841">
    <property type="component" value="Unassembled WGS sequence"/>
</dbReference>
<dbReference type="InterPro" id="IPR000715">
    <property type="entry name" value="Glycosyl_transferase_4"/>
</dbReference>
<evidence type="ECO:0000256" key="10">
    <source>
        <dbReference type="ARBA" id="ARBA00022723"/>
    </source>
</evidence>
<keyword evidence="11" id="KW-0256">Endoplasmic reticulum</keyword>
<dbReference type="InterPro" id="IPR033895">
    <property type="entry name" value="GPT"/>
</dbReference>
<keyword evidence="8" id="KW-0808">Transferase</keyword>
<evidence type="ECO:0000256" key="2">
    <source>
        <dbReference type="ARBA" id="ARBA00004477"/>
    </source>
</evidence>
<dbReference type="AlphaFoldDB" id="A0AAD5SLF0"/>
<evidence type="ECO:0000256" key="4">
    <source>
        <dbReference type="ARBA" id="ARBA00009317"/>
    </source>
</evidence>
<dbReference type="Pfam" id="PF00953">
    <property type="entry name" value="Glycos_transf_4"/>
    <property type="match status" value="1"/>
</dbReference>
<feature type="transmembrane region" description="Helical" evidence="19">
    <location>
        <begin position="72"/>
        <end position="96"/>
    </location>
</feature>
<evidence type="ECO:0000256" key="15">
    <source>
        <dbReference type="ARBA" id="ARBA00029567"/>
    </source>
</evidence>
<feature type="transmembrane region" description="Helical" evidence="19">
    <location>
        <begin position="395"/>
        <end position="416"/>
    </location>
</feature>
<gene>
    <name evidence="20" type="ORF">HK097_007702</name>
</gene>
<dbReference type="EC" id="2.7.8.15" evidence="5"/>
<feature type="transmembrane region" description="Helical" evidence="19">
    <location>
        <begin position="270"/>
        <end position="288"/>
    </location>
</feature>
<evidence type="ECO:0000256" key="11">
    <source>
        <dbReference type="ARBA" id="ARBA00022824"/>
    </source>
</evidence>
<dbReference type="GO" id="GO:0006488">
    <property type="term" value="P:dolichol-linked oligosaccharide biosynthetic process"/>
    <property type="evidence" value="ECO:0007669"/>
    <property type="project" value="InterPro"/>
</dbReference>
<dbReference type="PANTHER" id="PTHR10571:SF0">
    <property type="entry name" value="UDP-N-ACETYLGLUCOSAMINE--DOLICHYL-PHOSPHATE N-ACETYLGLUCOSAMINEPHOSPHOTRANSFERASE"/>
    <property type="match status" value="1"/>
</dbReference>
<comment type="catalytic activity">
    <reaction evidence="18">
        <text>a di-trans,poly-cis-dolichyl phosphate + UDP-N-acetyl-alpha-D-glucosamine = an N-acetyl-alpha-D-glucosaminyl-diphospho-di-trans,poly-cis-dolichol + UMP</text>
        <dbReference type="Rhea" id="RHEA:13289"/>
        <dbReference type="Rhea" id="RHEA-COMP:19498"/>
        <dbReference type="Rhea" id="RHEA-COMP:19507"/>
        <dbReference type="ChEBI" id="CHEBI:57683"/>
        <dbReference type="ChEBI" id="CHEBI:57705"/>
        <dbReference type="ChEBI" id="CHEBI:57865"/>
        <dbReference type="ChEBI" id="CHEBI:58427"/>
        <dbReference type="EC" id="2.7.8.15"/>
    </reaction>
    <physiologicalReaction direction="left-to-right" evidence="18">
        <dbReference type="Rhea" id="RHEA:13290"/>
    </physiologicalReaction>
</comment>
<feature type="transmembrane region" description="Helical" evidence="19">
    <location>
        <begin position="31"/>
        <end position="51"/>
    </location>
</feature>
<dbReference type="GO" id="GO:0005789">
    <property type="term" value="C:endoplasmic reticulum membrane"/>
    <property type="evidence" value="ECO:0007669"/>
    <property type="project" value="UniProtKB-SubCell"/>
</dbReference>
<proteinExistence type="inferred from homology"/>
<evidence type="ECO:0000256" key="16">
    <source>
        <dbReference type="ARBA" id="ARBA00033238"/>
    </source>
</evidence>
<evidence type="ECO:0000256" key="1">
    <source>
        <dbReference type="ARBA" id="ARBA00001946"/>
    </source>
</evidence>
<comment type="subcellular location">
    <subcellularLocation>
        <location evidence="2">Endoplasmic reticulum membrane</location>
        <topology evidence="2">Multi-pass membrane protein</topology>
    </subcellularLocation>
</comment>
<dbReference type="GO" id="GO:0003975">
    <property type="term" value="F:UDP-N-acetylglucosamine-dolichyl-phosphate N-acetylglucosaminephosphotransferase activity"/>
    <property type="evidence" value="ECO:0007669"/>
    <property type="project" value="UniProtKB-EC"/>
</dbReference>
<feature type="transmembrane region" description="Helical" evidence="19">
    <location>
        <begin position="179"/>
        <end position="204"/>
    </location>
</feature>
<reference evidence="20" key="1">
    <citation type="submission" date="2020-05" db="EMBL/GenBank/DDBJ databases">
        <title>Phylogenomic resolution of chytrid fungi.</title>
        <authorList>
            <person name="Stajich J.E."/>
            <person name="Amses K."/>
            <person name="Simmons R."/>
            <person name="Seto K."/>
            <person name="Myers J."/>
            <person name="Bonds A."/>
            <person name="Quandt C.A."/>
            <person name="Barry K."/>
            <person name="Liu P."/>
            <person name="Grigoriev I."/>
            <person name="Longcore J.E."/>
            <person name="James T.Y."/>
        </authorList>
    </citation>
    <scope>NUCLEOTIDE SEQUENCE</scope>
    <source>
        <strain evidence="20">JEL0318</strain>
    </source>
</reference>
<sequence>MINIRSVGVPGVILAIAASALHSPLVVSTCLSVLASICTYNAIPLVSEVFIKHGRFGKDLLKEDRPIIPESMGVVVGVVYFISMFLFIPVPFISWFNGVREEGLDFPHHKFAQFLGGLLALFSMLFLGFADDVLDIRWRVKIWFPLIASLPLLMVYAVTYGGTDVLIPLPLRGFFSDKILHLGIFYYGYMAALTIFATNAVNIVAGINGIEGGQTIIIAISLAINDMVQILTNPARRDAHMISLYFLLPFIGTTFGYLKHNWYPARAFGGDTFTYFAGMIFAVVGILGNFSKTVLLFMIPQIFNFVYSCPQLFHLVDCPRHRMPKINPKTSLIHPSTFDISKSKPLGKLIIQIFKTLGLTHITIDPETKRPLATNFTLINLVLVKFGPMSEAKTTLTVIIIQALSSCLAFTIRYLLVHLVYNREE</sequence>
<evidence type="ECO:0000256" key="14">
    <source>
        <dbReference type="ARBA" id="ARBA00023136"/>
    </source>
</evidence>
<feature type="transmembrane region" description="Helical" evidence="19">
    <location>
        <begin position="7"/>
        <end position="25"/>
    </location>
</feature>
<keyword evidence="13 19" id="KW-1133">Transmembrane helix</keyword>
<keyword evidence="21" id="KW-1185">Reference proteome</keyword>
<dbReference type="GO" id="GO:0016757">
    <property type="term" value="F:glycosyltransferase activity"/>
    <property type="evidence" value="ECO:0007669"/>
    <property type="project" value="UniProtKB-KW"/>
</dbReference>